<dbReference type="InterPro" id="IPR012931">
    <property type="entry name" value="TraG_N_Proteobacteria"/>
</dbReference>
<dbReference type="Pfam" id="PF07916">
    <property type="entry name" value="TraG_N"/>
    <property type="match status" value="1"/>
</dbReference>
<dbReference type="EMBL" id="PQVI01000003">
    <property type="protein sequence ID" value="POY43180.1"/>
    <property type="molecule type" value="Genomic_DNA"/>
</dbReference>
<comment type="caution">
    <text evidence="3">The sequence shown here is derived from an EMBL/GenBank/DDBJ whole genome shotgun (WGS) entry which is preliminary data.</text>
</comment>
<accession>A0ABX4ZVG8</accession>
<keyword evidence="1" id="KW-1133">Transmembrane helix</keyword>
<evidence type="ECO:0000259" key="2">
    <source>
        <dbReference type="Pfam" id="PF07916"/>
    </source>
</evidence>
<keyword evidence="1" id="KW-0472">Membrane</keyword>
<feature type="transmembrane region" description="Helical" evidence="1">
    <location>
        <begin position="72"/>
        <end position="95"/>
    </location>
</feature>
<keyword evidence="1" id="KW-0812">Transmembrane</keyword>
<reference evidence="3 4" key="1">
    <citation type="submission" date="2018-02" db="EMBL/GenBank/DDBJ databases">
        <title>Classification genera of Pasteurellaceae by whole genome sequence comparison.</title>
        <authorList>
            <person name="Christensen H."/>
        </authorList>
    </citation>
    <scope>NUCLEOTIDE SEQUENCE [LARGE SCALE GENOMIC DNA]</scope>
    <source>
        <strain evidence="3 4">20186H4H1</strain>
    </source>
</reference>
<evidence type="ECO:0000313" key="4">
    <source>
        <dbReference type="Proteomes" id="UP000237229"/>
    </source>
</evidence>
<feature type="transmembrane region" description="Helical" evidence="1">
    <location>
        <begin position="391"/>
        <end position="409"/>
    </location>
</feature>
<organism evidence="3 4">
    <name type="scientific">Avibacterium endocarditidis</name>
    <dbReference type="NCBI Taxonomy" id="380674"/>
    <lineage>
        <taxon>Bacteria</taxon>
        <taxon>Pseudomonadati</taxon>
        <taxon>Pseudomonadota</taxon>
        <taxon>Gammaproteobacteria</taxon>
        <taxon>Pasteurellales</taxon>
        <taxon>Pasteurellaceae</taxon>
        <taxon>Avibacterium</taxon>
    </lineage>
</organism>
<name>A0ABX4ZVG8_9PAST</name>
<feature type="transmembrane region" description="Helical" evidence="1">
    <location>
        <begin position="29"/>
        <end position="51"/>
    </location>
</feature>
<proteinExistence type="predicted"/>
<evidence type="ECO:0000256" key="1">
    <source>
        <dbReference type="SAM" id="Phobius"/>
    </source>
</evidence>
<keyword evidence="4" id="KW-1185">Reference proteome</keyword>
<sequence>MNISLTVDNYFEYFLTLLGWIINNNLWDLLTQTGVFALPILFHIIGLTLKVREQGDDEGNKGKLLASWLENAIYMSFLTMILTCMPVFTVSYSTLEFNTERMENCGYTVYKPQDTGLAKLSSELSGKEATLPIWWAFTYTLSKGITHGMVAAIPCKPDLRQIRFDIQHTQITSPVLRQEVTDFVEQCFIPARSKIKRLQYELDEAQARDLDWIGSKIMLNTVGLYDTYRSKLPRTHWPYDAKRDVGLPNTGNGGYPSCKTWWSDSSVGLRARLLQQVEQSIWERLKTVSTDAQTYEEAVLRRVVSPQNIQVSSGRVYGGYGGQIADGDNGIHFDSLRKISTYATHSLGGLFAAPTFETIRQALPMLQGIMLLAINLAIPLLMVVSGYNISTAITITIVQFSVFFLTFWWELARWLDTWMYSALYLSDTHSSWNWMGIQNEFDDAVMGTVVNTLFLILPTLWMGMMGWAGVKAGNIVSAMEKGANKTGNITEKETDKIKNKLL</sequence>
<feature type="domain" description="TraG N-terminal Proteobacteria" evidence="2">
    <location>
        <begin position="12"/>
        <end position="481"/>
    </location>
</feature>
<feature type="transmembrane region" description="Helical" evidence="1">
    <location>
        <begin position="444"/>
        <end position="470"/>
    </location>
</feature>
<dbReference type="RefSeq" id="WP_103854636.1">
    <property type="nucleotide sequence ID" value="NZ_CBCSDH010000005.1"/>
</dbReference>
<evidence type="ECO:0000313" key="3">
    <source>
        <dbReference type="EMBL" id="POY43180.1"/>
    </source>
</evidence>
<dbReference type="Proteomes" id="UP000237229">
    <property type="component" value="Unassembled WGS sequence"/>
</dbReference>
<protein>
    <submittedName>
        <fullName evidence="3">Conjugal transfer protein TraG</fullName>
    </submittedName>
</protein>
<gene>
    <name evidence="3" type="ORF">C3Z13_00420</name>
</gene>
<feature type="transmembrane region" description="Helical" evidence="1">
    <location>
        <begin position="365"/>
        <end position="384"/>
    </location>
</feature>